<name>A0A059NXG6_9BACI</name>
<dbReference type="PANTHER" id="PTHR10587:SF133">
    <property type="entry name" value="CHITIN DEACETYLASE 1-RELATED"/>
    <property type="match status" value="1"/>
</dbReference>
<dbReference type="RefSeq" id="WP_035507203.1">
    <property type="nucleotide sequence ID" value="NZ_CCDH010000001.1"/>
</dbReference>
<evidence type="ECO:0000313" key="6">
    <source>
        <dbReference type="EMBL" id="CDQ23433.1"/>
    </source>
</evidence>
<feature type="region of interest" description="Disordered" evidence="3">
    <location>
        <begin position="254"/>
        <end position="274"/>
    </location>
</feature>
<feature type="transmembrane region" description="Helical" evidence="4">
    <location>
        <begin position="12"/>
        <end position="30"/>
    </location>
</feature>
<feature type="domain" description="NodB homology" evidence="5">
    <location>
        <begin position="280"/>
        <end position="457"/>
    </location>
</feature>
<proteinExistence type="predicted"/>
<dbReference type="Pfam" id="PF11738">
    <property type="entry name" value="DUF3298"/>
    <property type="match status" value="1"/>
</dbReference>
<dbReference type="InterPro" id="IPR021729">
    <property type="entry name" value="DUF3298"/>
</dbReference>
<evidence type="ECO:0000259" key="5">
    <source>
        <dbReference type="PROSITE" id="PS51677"/>
    </source>
</evidence>
<dbReference type="Pfam" id="PF01522">
    <property type="entry name" value="Polysacc_deac_1"/>
    <property type="match status" value="1"/>
</dbReference>
<keyword evidence="2" id="KW-0378">Hydrolase</keyword>
<dbReference type="GO" id="GO:0005975">
    <property type="term" value="P:carbohydrate metabolic process"/>
    <property type="evidence" value="ECO:0007669"/>
    <property type="project" value="InterPro"/>
</dbReference>
<sequence length="479" mass="53791">MKLLRRLRWPSWFIITLLVVGVAWFGLSGGESNSSEAMVKVEQEEMSHYPGLDLQTRTTESDLYTTSISIPKTKSNKINQTIQEWLDKQKQSFVQSMNGKDSTSQEDVRGHLNIQVDTEQWGENKYSLILSSYQFSGGANGSETVKTFVMDLEKDRLMKLEDVMKTDAPSIKAIQAKVEEQLRNDKGLEMYLMEDDLQKALSEPSTWKWSLSNETLTLYFDEYEIAAGAAGLIQVDLPLENIRDQLKKSIIDEMKLPKKPESPQTENNPNPQVELDDDAKYIALTFDDGPHPEVTPAILQTLKEHESIATFFMLGSQVEYYPEVAKQVAEAGHEIGNHSESHMDLSQLSPDKIIQELDPSSEIIEEVTGQKPKLFRPPYGAVSESVETVANERGTPIINWSIDSLDWQSLDADSVIAEVERGAASGAIVLMHDIHRSTAAALPELLDKLEKEGYQFVTVSQLLELQDKNGMGPYYGKVL</sequence>
<keyword evidence="4" id="KW-0472">Membrane</keyword>
<dbReference type="PANTHER" id="PTHR10587">
    <property type="entry name" value="GLYCOSYL TRANSFERASE-RELATED"/>
    <property type="match status" value="1"/>
</dbReference>
<keyword evidence="1" id="KW-0479">Metal-binding</keyword>
<feature type="compositionally biased region" description="Polar residues" evidence="3">
    <location>
        <begin position="262"/>
        <end position="271"/>
    </location>
</feature>
<evidence type="ECO:0000256" key="2">
    <source>
        <dbReference type="ARBA" id="ARBA00022801"/>
    </source>
</evidence>
<dbReference type="InterPro" id="IPR037126">
    <property type="entry name" value="PdaC/RsiV-like_sf"/>
</dbReference>
<evidence type="ECO:0000256" key="3">
    <source>
        <dbReference type="SAM" id="MobiDB-lite"/>
    </source>
</evidence>
<dbReference type="GO" id="GO:0016810">
    <property type="term" value="F:hydrolase activity, acting on carbon-nitrogen (but not peptide) bonds"/>
    <property type="evidence" value="ECO:0007669"/>
    <property type="project" value="InterPro"/>
</dbReference>
<dbReference type="AlphaFoldDB" id="A0A059NXG6"/>
<dbReference type="InterPro" id="IPR011330">
    <property type="entry name" value="Glyco_hydro/deAcase_b/a-brl"/>
</dbReference>
<evidence type="ECO:0000313" key="7">
    <source>
        <dbReference type="Proteomes" id="UP000028868"/>
    </source>
</evidence>
<accession>A0A059NXG6</accession>
<evidence type="ECO:0000256" key="4">
    <source>
        <dbReference type="SAM" id="Phobius"/>
    </source>
</evidence>
<dbReference type="EMBL" id="CCDI010000001">
    <property type="protein sequence ID" value="CDQ23433.1"/>
    <property type="molecule type" value="Genomic_DNA"/>
</dbReference>
<dbReference type="InterPro" id="IPR025303">
    <property type="entry name" value="PdaC"/>
</dbReference>
<gene>
    <name evidence="6" type="primary">pdaA_3</name>
    <name evidence="6" type="ORF">BN983_01660</name>
</gene>
<dbReference type="CDD" id="cd10954">
    <property type="entry name" value="CE4_CtAXE_like"/>
    <property type="match status" value="1"/>
</dbReference>
<dbReference type="SUPFAM" id="SSF88713">
    <property type="entry name" value="Glycoside hydrolase/deacetylase"/>
    <property type="match status" value="1"/>
</dbReference>
<keyword evidence="4" id="KW-0812">Transmembrane</keyword>
<dbReference type="GO" id="GO:0016020">
    <property type="term" value="C:membrane"/>
    <property type="evidence" value="ECO:0007669"/>
    <property type="project" value="TreeGrafter"/>
</dbReference>
<dbReference type="Gene3D" id="3.90.640.20">
    <property type="entry name" value="Heat-shock cognate protein, ATPase"/>
    <property type="match status" value="1"/>
</dbReference>
<comment type="caution">
    <text evidence="6">The sequence shown here is derived from an EMBL/GenBank/DDBJ whole genome shotgun (WGS) entry which is preliminary data.</text>
</comment>
<keyword evidence="4" id="KW-1133">Transmembrane helix</keyword>
<organism evidence="6 7">
    <name type="scientific">Halobacillus karajensis</name>
    <dbReference type="NCBI Taxonomy" id="195088"/>
    <lineage>
        <taxon>Bacteria</taxon>
        <taxon>Bacillati</taxon>
        <taxon>Bacillota</taxon>
        <taxon>Bacilli</taxon>
        <taxon>Bacillales</taxon>
        <taxon>Bacillaceae</taxon>
        <taxon>Halobacillus</taxon>
    </lineage>
</organism>
<keyword evidence="7" id="KW-1185">Reference proteome</keyword>
<reference evidence="7" key="1">
    <citation type="submission" date="2014-03" db="EMBL/GenBank/DDBJ databases">
        <authorList>
            <person name="Urmite Genomes U."/>
        </authorList>
    </citation>
    <scope>NUCLEOTIDE SEQUENCE [LARGE SCALE GENOMIC DNA]</scope>
    <source>
        <strain evidence="7">HD-03</strain>
    </source>
</reference>
<reference evidence="6 7" key="2">
    <citation type="submission" date="2014-05" db="EMBL/GenBank/DDBJ databases">
        <title>Draft genome sequence of Halobacillus karajensis HK-03.</title>
        <authorList>
            <person name="Khelaifia S."/>
            <person name="Croce O."/>
            <person name="Lagier J.C."/>
            <person name="Raoult D."/>
        </authorList>
    </citation>
    <scope>NUCLEOTIDE SEQUENCE [LARGE SCALE GENOMIC DNA]</scope>
    <source>
        <strain evidence="6 7">HD-03</strain>
    </source>
</reference>
<dbReference type="Gene3D" id="3.20.20.370">
    <property type="entry name" value="Glycoside hydrolase/deacetylase"/>
    <property type="match status" value="1"/>
</dbReference>
<evidence type="ECO:0000256" key="1">
    <source>
        <dbReference type="ARBA" id="ARBA00022723"/>
    </source>
</evidence>
<dbReference type="InterPro" id="IPR002509">
    <property type="entry name" value="NODB_dom"/>
</dbReference>
<dbReference type="Proteomes" id="UP000028868">
    <property type="component" value="Unassembled WGS sequence"/>
</dbReference>
<protein>
    <submittedName>
        <fullName evidence="6">Polysaccharide deacetylase PdaA</fullName>
    </submittedName>
</protein>
<dbReference type="Gene3D" id="3.30.565.40">
    <property type="entry name" value="Fervidobacterium nodosum Rt17-B1 like"/>
    <property type="match status" value="1"/>
</dbReference>
<dbReference type="Pfam" id="PF13739">
    <property type="entry name" value="PdaC"/>
    <property type="match status" value="1"/>
</dbReference>
<dbReference type="PROSITE" id="PS51677">
    <property type="entry name" value="NODB"/>
    <property type="match status" value="1"/>
</dbReference>
<dbReference type="GO" id="GO:0046872">
    <property type="term" value="F:metal ion binding"/>
    <property type="evidence" value="ECO:0007669"/>
    <property type="project" value="UniProtKB-KW"/>
</dbReference>
<dbReference type="InterPro" id="IPR050248">
    <property type="entry name" value="Polysacc_deacetylase_ArnD"/>
</dbReference>